<dbReference type="Pfam" id="PF00332">
    <property type="entry name" value="Glyco_hydro_17"/>
    <property type="match status" value="1"/>
</dbReference>
<keyword evidence="3" id="KW-1015">Disulfide bond</keyword>
<evidence type="ECO:0000313" key="7">
    <source>
        <dbReference type="EMBL" id="CEL93812.1"/>
    </source>
</evidence>
<comment type="similarity">
    <text evidence="1 4">Belongs to the glycosyl hydrolase 17 family.</text>
</comment>
<evidence type="ECO:0000256" key="6">
    <source>
        <dbReference type="SAM" id="SignalP"/>
    </source>
</evidence>
<accession>A0A0G4EEK6</accession>
<dbReference type="Proteomes" id="UP000041254">
    <property type="component" value="Unassembled WGS sequence"/>
</dbReference>
<dbReference type="PhylomeDB" id="A0A0G4EEK6"/>
<dbReference type="EMBL" id="CDMY01000193">
    <property type="protein sequence ID" value="CEL93812.1"/>
    <property type="molecule type" value="Genomic_DNA"/>
</dbReference>
<dbReference type="PANTHER" id="PTHR32227">
    <property type="entry name" value="GLUCAN ENDO-1,3-BETA-GLUCOSIDASE BG1-RELATED-RELATED"/>
    <property type="match status" value="1"/>
</dbReference>
<dbReference type="Gene3D" id="2.10.70.10">
    <property type="entry name" value="Complement Module, domain 1"/>
    <property type="match status" value="1"/>
</dbReference>
<sequence>MFLQSLLLLVLIPMTCLAWVGINFSDSFTSNPLSLWQAMEVLRLAGIRKIKFFEIDFVRLDTVVVVFGCNVRMLVSNENDKLEAFAYGRRGERGSAYEMVKSLEPYGELIEYVAVGNEPLLPYHAELNGPFLAPAFRNVAEALRDTGERSARRGRGRYRLPAKPTVPFSASILDNTIWDTYYNTTLRPILDIIQREESKWCFNIYPWFADRKYYPLSYAVYGQPEDARTYAWGNGAVNCTAYFRTDPATGLPECLYFHHFDELFDLQVYLHRLGNWSVDLIIGETGWPTGAAKDATLPVAQAYLEQMVRRSDASVARGTPLRPNVKTSMYLFEAFDEDIKYEMNGGSYSEDHFGLFTKYGAFKFPSLNLPSPDLTSPEDAEVPLRRFDDITDHSEVDWRCPCSVDCQATVPPFGRVTVGRESKTNGTVFLTGWGERVEFSCVAGYILEGPSQAVCWAFGKFKAIEGAKGRMLGGRVLDRDEYVCWGDGWAEGVGLFECLTEGQVAQREEEELYRMCEERPSACVY</sequence>
<dbReference type="PROSITE" id="PS00587">
    <property type="entry name" value="GLYCOSYL_HYDROL_F17"/>
    <property type="match status" value="1"/>
</dbReference>
<dbReference type="AlphaFoldDB" id="A0A0G4EEK6"/>
<organism evidence="7 8">
    <name type="scientific">Vitrella brassicaformis (strain CCMP3155)</name>
    <dbReference type="NCBI Taxonomy" id="1169540"/>
    <lineage>
        <taxon>Eukaryota</taxon>
        <taxon>Sar</taxon>
        <taxon>Alveolata</taxon>
        <taxon>Colpodellida</taxon>
        <taxon>Vitrellaceae</taxon>
        <taxon>Vitrella</taxon>
    </lineage>
</organism>
<dbReference type="InterPro" id="IPR035976">
    <property type="entry name" value="Sushi/SCR/CCP_sf"/>
</dbReference>
<dbReference type="OrthoDB" id="408788at2759"/>
<dbReference type="InterPro" id="IPR000436">
    <property type="entry name" value="Sushi_SCR_CCP_dom"/>
</dbReference>
<keyword evidence="8" id="KW-1185">Reference proteome</keyword>
<dbReference type="STRING" id="1169540.A0A0G4EEK6"/>
<dbReference type="VEuPathDB" id="CryptoDB:Vbra_20223"/>
<dbReference type="GO" id="GO:0004553">
    <property type="term" value="F:hydrolase activity, hydrolyzing O-glycosyl compounds"/>
    <property type="evidence" value="ECO:0007669"/>
    <property type="project" value="InterPro"/>
</dbReference>
<dbReference type="InterPro" id="IPR044965">
    <property type="entry name" value="Glyco_hydro_17_plant"/>
</dbReference>
<evidence type="ECO:0000256" key="5">
    <source>
        <dbReference type="RuleBase" id="RU004336"/>
    </source>
</evidence>
<evidence type="ECO:0000313" key="8">
    <source>
        <dbReference type="Proteomes" id="UP000041254"/>
    </source>
</evidence>
<keyword evidence="6" id="KW-0732">Signal</keyword>
<dbReference type="InParanoid" id="A0A0G4EEK6"/>
<evidence type="ECO:0000256" key="1">
    <source>
        <dbReference type="ARBA" id="ARBA00008773"/>
    </source>
</evidence>
<dbReference type="CDD" id="cd00033">
    <property type="entry name" value="CCP"/>
    <property type="match status" value="1"/>
</dbReference>
<evidence type="ECO:0000256" key="3">
    <source>
        <dbReference type="ARBA" id="ARBA00023157"/>
    </source>
</evidence>
<dbReference type="SUPFAM" id="SSF57535">
    <property type="entry name" value="Complement control module/SCR domain"/>
    <property type="match status" value="1"/>
</dbReference>
<dbReference type="GO" id="GO:0005975">
    <property type="term" value="P:carbohydrate metabolic process"/>
    <property type="evidence" value="ECO:0007669"/>
    <property type="project" value="InterPro"/>
</dbReference>
<feature type="chain" id="PRO_5005187012" evidence="6">
    <location>
        <begin position="19"/>
        <end position="525"/>
    </location>
</feature>
<proteinExistence type="inferred from homology"/>
<dbReference type="SUPFAM" id="SSF51445">
    <property type="entry name" value="(Trans)glycosidases"/>
    <property type="match status" value="1"/>
</dbReference>
<evidence type="ECO:0000256" key="2">
    <source>
        <dbReference type="ARBA" id="ARBA00022801"/>
    </source>
</evidence>
<feature type="signal peptide" evidence="6">
    <location>
        <begin position="1"/>
        <end position="18"/>
    </location>
</feature>
<keyword evidence="5" id="KW-0326">Glycosidase</keyword>
<reference evidence="7 8" key="1">
    <citation type="submission" date="2014-11" db="EMBL/GenBank/DDBJ databases">
        <authorList>
            <person name="Zhu J."/>
            <person name="Qi W."/>
            <person name="Song R."/>
        </authorList>
    </citation>
    <scope>NUCLEOTIDE SEQUENCE [LARGE SCALE GENOMIC DNA]</scope>
</reference>
<name>A0A0G4EEK6_VITBC</name>
<dbReference type="InterPro" id="IPR017853">
    <property type="entry name" value="GH"/>
</dbReference>
<dbReference type="InterPro" id="IPR000490">
    <property type="entry name" value="Glyco_hydro_17"/>
</dbReference>
<evidence type="ECO:0000256" key="4">
    <source>
        <dbReference type="RuleBase" id="RU004335"/>
    </source>
</evidence>
<dbReference type="OMA" id="AFIGINW"/>
<gene>
    <name evidence="7" type="ORF">Vbra_20223</name>
</gene>
<keyword evidence="2 5" id="KW-0378">Hydrolase</keyword>
<protein>
    <submittedName>
        <fullName evidence="7">Uncharacterized protein</fullName>
    </submittedName>
</protein>
<dbReference type="Gene3D" id="3.20.20.80">
    <property type="entry name" value="Glycosidases"/>
    <property type="match status" value="1"/>
</dbReference>